<keyword evidence="6" id="KW-0539">Nucleus</keyword>
<evidence type="ECO:0000256" key="4">
    <source>
        <dbReference type="ARBA" id="ARBA00022771"/>
    </source>
</evidence>
<reference evidence="10" key="1">
    <citation type="submission" date="2021-02" db="EMBL/GenBank/DDBJ databases">
        <authorList>
            <person name="Nowell W R."/>
        </authorList>
    </citation>
    <scope>NUCLEOTIDE SEQUENCE</scope>
    <source>
        <strain evidence="10">Ploen Becks lab</strain>
    </source>
</reference>
<keyword evidence="5" id="KW-0862">Zinc</keyword>
<evidence type="ECO:0000256" key="7">
    <source>
        <dbReference type="PROSITE-ProRule" id="PRU00042"/>
    </source>
</evidence>
<proteinExistence type="predicted"/>
<comment type="subcellular location">
    <subcellularLocation>
        <location evidence="1">Nucleus</location>
    </subcellularLocation>
</comment>
<dbReference type="FunFam" id="3.30.160.60:FF:000446">
    <property type="entry name" value="Zinc finger protein"/>
    <property type="match status" value="1"/>
</dbReference>
<dbReference type="PROSITE" id="PS00028">
    <property type="entry name" value="ZINC_FINGER_C2H2_1"/>
    <property type="match status" value="4"/>
</dbReference>
<keyword evidence="4 7" id="KW-0863">Zinc-finger</keyword>
<dbReference type="GO" id="GO:0005737">
    <property type="term" value="C:cytoplasm"/>
    <property type="evidence" value="ECO:0007669"/>
    <property type="project" value="TreeGrafter"/>
</dbReference>
<comment type="caution">
    <text evidence="10">The sequence shown here is derived from an EMBL/GenBank/DDBJ whole genome shotgun (WGS) entry which is preliminary data.</text>
</comment>
<dbReference type="PANTHER" id="PTHR16515:SF59">
    <property type="entry name" value="PR DOMAIN ZINC FINGER PROTEIN 1"/>
    <property type="match status" value="1"/>
</dbReference>
<keyword evidence="11" id="KW-1185">Reference proteome</keyword>
<evidence type="ECO:0000256" key="6">
    <source>
        <dbReference type="ARBA" id="ARBA00023242"/>
    </source>
</evidence>
<dbReference type="InterPro" id="IPR050331">
    <property type="entry name" value="Zinc_finger"/>
</dbReference>
<dbReference type="FunFam" id="3.30.160.60:FF:000839">
    <property type="entry name" value="Zinc finger protein 691"/>
    <property type="match status" value="1"/>
</dbReference>
<feature type="domain" description="C2H2-type" evidence="9">
    <location>
        <begin position="578"/>
        <end position="605"/>
    </location>
</feature>
<feature type="region of interest" description="Disordered" evidence="8">
    <location>
        <begin position="451"/>
        <end position="473"/>
    </location>
</feature>
<evidence type="ECO:0000256" key="8">
    <source>
        <dbReference type="SAM" id="MobiDB-lite"/>
    </source>
</evidence>
<evidence type="ECO:0000256" key="3">
    <source>
        <dbReference type="ARBA" id="ARBA00022737"/>
    </source>
</evidence>
<sequence length="609" mass="69920">MHSKKNYFLKGTRARDIEKKTNWNKNENVIDYIQDVIKKKRKSPSPKCFPSLEKNLAIDYMETLNKPEVFNNVIPFSKNSDPFSLLYNSSVNIMNHLSSYQQSRFGILNNQIENVFVEKGGTLTVSQFIPKQTKLVSLFNGRYVATSDFEFLFNLCSKADDFDEKFFKILPLFLSNILVGYLDMNLDNTNLESITNNQVVNRLLNKHNFNSVDFNCVIESNKNTGLIELTSNKEIVPGQPIIIWFSESYLLSIKLSCAKFYEHLEILYSEPKTIELNLTSNKTSKFSISNLIGETNEDSQNFTPNNNNIENNRKGYCRKNETPIINSNNENSQILWSNNTLNEKLFKNNLLKDIKINIHNSFQRSLYVTHVQNNIDQANSHPKKINEHVNSMTNFNKQHSLNSDVIYTNSNQINSINNIFRSIQDDPNIETGTYDIQDEISISTKMKNSISNESTSTSFSSTSSASSSENITLSMRGHKSLPYPLRKENGKIIYECKECKKTFGQLSNLKVHLRVHTGERPFKCESCPKGFTQLAHLQKHILVHTGEKPFPCQTCGKRFSSTSNLKTHIRLHNGDRPFECDKCNSKFTQLVHLKLHKRLHAENAKIDIS</sequence>
<dbReference type="GO" id="GO:0000978">
    <property type="term" value="F:RNA polymerase II cis-regulatory region sequence-specific DNA binding"/>
    <property type="evidence" value="ECO:0007669"/>
    <property type="project" value="TreeGrafter"/>
</dbReference>
<dbReference type="SMART" id="SM00355">
    <property type="entry name" value="ZnF_C2H2"/>
    <property type="match status" value="4"/>
</dbReference>
<dbReference type="EMBL" id="CAJNOC010001759">
    <property type="protein sequence ID" value="CAF0888988.1"/>
    <property type="molecule type" value="Genomic_DNA"/>
</dbReference>
<protein>
    <recommendedName>
        <fullName evidence="9">C2H2-type domain-containing protein</fullName>
    </recommendedName>
</protein>
<dbReference type="GO" id="GO:0003700">
    <property type="term" value="F:DNA-binding transcription factor activity"/>
    <property type="evidence" value="ECO:0007669"/>
    <property type="project" value="TreeGrafter"/>
</dbReference>
<dbReference type="GO" id="GO:0005634">
    <property type="term" value="C:nucleus"/>
    <property type="evidence" value="ECO:0007669"/>
    <property type="project" value="UniProtKB-SubCell"/>
</dbReference>
<name>A0A813YSE1_9BILA</name>
<dbReference type="OrthoDB" id="7327383at2759"/>
<evidence type="ECO:0000256" key="5">
    <source>
        <dbReference type="ARBA" id="ARBA00022833"/>
    </source>
</evidence>
<dbReference type="Pfam" id="PF00096">
    <property type="entry name" value="zf-C2H2"/>
    <property type="match status" value="3"/>
</dbReference>
<dbReference type="InterPro" id="IPR036236">
    <property type="entry name" value="Znf_C2H2_sf"/>
</dbReference>
<dbReference type="Proteomes" id="UP000663879">
    <property type="component" value="Unassembled WGS sequence"/>
</dbReference>
<dbReference type="PROSITE" id="PS50157">
    <property type="entry name" value="ZINC_FINGER_C2H2_2"/>
    <property type="match status" value="4"/>
</dbReference>
<feature type="domain" description="C2H2-type" evidence="9">
    <location>
        <begin position="494"/>
        <end position="521"/>
    </location>
</feature>
<dbReference type="GO" id="GO:0006357">
    <property type="term" value="P:regulation of transcription by RNA polymerase II"/>
    <property type="evidence" value="ECO:0007669"/>
    <property type="project" value="TreeGrafter"/>
</dbReference>
<evidence type="ECO:0000313" key="10">
    <source>
        <dbReference type="EMBL" id="CAF0888988.1"/>
    </source>
</evidence>
<gene>
    <name evidence="10" type="ORF">OXX778_LOCUS10807</name>
</gene>
<feature type="domain" description="C2H2-type" evidence="9">
    <location>
        <begin position="522"/>
        <end position="549"/>
    </location>
</feature>
<dbReference type="GO" id="GO:0045165">
    <property type="term" value="P:cell fate commitment"/>
    <property type="evidence" value="ECO:0007669"/>
    <property type="project" value="TreeGrafter"/>
</dbReference>
<dbReference type="Gene3D" id="3.30.160.60">
    <property type="entry name" value="Classic Zinc Finger"/>
    <property type="match status" value="4"/>
</dbReference>
<evidence type="ECO:0000256" key="1">
    <source>
        <dbReference type="ARBA" id="ARBA00004123"/>
    </source>
</evidence>
<feature type="domain" description="C2H2-type" evidence="9">
    <location>
        <begin position="550"/>
        <end position="577"/>
    </location>
</feature>
<dbReference type="AlphaFoldDB" id="A0A813YSE1"/>
<accession>A0A813YSE1</accession>
<dbReference type="InterPro" id="IPR013087">
    <property type="entry name" value="Znf_C2H2_type"/>
</dbReference>
<dbReference type="GO" id="GO:0008270">
    <property type="term" value="F:zinc ion binding"/>
    <property type="evidence" value="ECO:0007669"/>
    <property type="project" value="UniProtKB-KW"/>
</dbReference>
<keyword evidence="2" id="KW-0479">Metal-binding</keyword>
<evidence type="ECO:0000259" key="9">
    <source>
        <dbReference type="PROSITE" id="PS50157"/>
    </source>
</evidence>
<dbReference type="PANTHER" id="PTHR16515">
    <property type="entry name" value="PR DOMAIN ZINC FINGER PROTEIN"/>
    <property type="match status" value="1"/>
</dbReference>
<evidence type="ECO:0000313" key="11">
    <source>
        <dbReference type="Proteomes" id="UP000663879"/>
    </source>
</evidence>
<organism evidence="10 11">
    <name type="scientific">Brachionus calyciflorus</name>
    <dbReference type="NCBI Taxonomy" id="104777"/>
    <lineage>
        <taxon>Eukaryota</taxon>
        <taxon>Metazoa</taxon>
        <taxon>Spiralia</taxon>
        <taxon>Gnathifera</taxon>
        <taxon>Rotifera</taxon>
        <taxon>Eurotatoria</taxon>
        <taxon>Monogononta</taxon>
        <taxon>Pseudotrocha</taxon>
        <taxon>Ploima</taxon>
        <taxon>Brachionidae</taxon>
        <taxon>Brachionus</taxon>
    </lineage>
</organism>
<dbReference type="FunFam" id="3.30.160.60:FF:001272">
    <property type="entry name" value="Zinc finger protein 683"/>
    <property type="match status" value="1"/>
</dbReference>
<keyword evidence="3" id="KW-0677">Repeat</keyword>
<dbReference type="FunFam" id="3.30.160.60:FF:001498">
    <property type="entry name" value="Zinc finger protein 404"/>
    <property type="match status" value="1"/>
</dbReference>
<dbReference type="SUPFAM" id="SSF57667">
    <property type="entry name" value="beta-beta-alpha zinc fingers"/>
    <property type="match status" value="2"/>
</dbReference>
<evidence type="ECO:0000256" key="2">
    <source>
        <dbReference type="ARBA" id="ARBA00022723"/>
    </source>
</evidence>